<dbReference type="InterPro" id="IPR000477">
    <property type="entry name" value="RT_dom"/>
</dbReference>
<keyword evidence="3" id="KW-1185">Reference proteome</keyword>
<proteinExistence type="predicted"/>
<gene>
    <name evidence="2" type="primary">RvY_10509-1</name>
    <name evidence="2" type="synonym">RvY_10509.1</name>
    <name evidence="2" type="ORF">RvY_10509</name>
</gene>
<evidence type="ECO:0000259" key="1">
    <source>
        <dbReference type="PROSITE" id="PS50878"/>
    </source>
</evidence>
<reference evidence="2 3" key="1">
    <citation type="journal article" date="2016" name="Nat. Commun.">
        <title>Extremotolerant tardigrade genome and improved radiotolerance of human cultured cells by tardigrade-unique protein.</title>
        <authorList>
            <person name="Hashimoto T."/>
            <person name="Horikawa D.D."/>
            <person name="Saito Y."/>
            <person name="Kuwahara H."/>
            <person name="Kozuka-Hata H."/>
            <person name="Shin-I T."/>
            <person name="Minakuchi Y."/>
            <person name="Ohishi K."/>
            <person name="Motoyama A."/>
            <person name="Aizu T."/>
            <person name="Enomoto A."/>
            <person name="Kondo K."/>
            <person name="Tanaka S."/>
            <person name="Hara Y."/>
            <person name="Koshikawa S."/>
            <person name="Sagara H."/>
            <person name="Miura T."/>
            <person name="Yokobori S."/>
            <person name="Miyagawa K."/>
            <person name="Suzuki Y."/>
            <person name="Kubo T."/>
            <person name="Oyama M."/>
            <person name="Kohara Y."/>
            <person name="Fujiyama A."/>
            <person name="Arakawa K."/>
            <person name="Katayama T."/>
            <person name="Toyoda A."/>
            <person name="Kunieda T."/>
        </authorList>
    </citation>
    <scope>NUCLEOTIDE SEQUENCE [LARGE SCALE GENOMIC DNA]</scope>
    <source>
        <strain evidence="2 3">YOKOZUNA-1</strain>
    </source>
</reference>
<comment type="caution">
    <text evidence="2">The sequence shown here is derived from an EMBL/GenBank/DDBJ whole genome shotgun (WGS) entry which is preliminary data.</text>
</comment>
<dbReference type="STRING" id="947166.A0A1D1VIC1"/>
<dbReference type="SUPFAM" id="SSF56672">
    <property type="entry name" value="DNA/RNA polymerases"/>
    <property type="match status" value="1"/>
</dbReference>
<accession>A0A1D1VIC1</accession>
<evidence type="ECO:0000313" key="2">
    <source>
        <dbReference type="EMBL" id="GAU99517.1"/>
    </source>
</evidence>
<dbReference type="PROSITE" id="PS50878">
    <property type="entry name" value="RT_POL"/>
    <property type="match status" value="1"/>
</dbReference>
<feature type="domain" description="Reverse transcriptase" evidence="1">
    <location>
        <begin position="1"/>
        <end position="151"/>
    </location>
</feature>
<dbReference type="OrthoDB" id="9902985at2759"/>
<sequence>MYSGLTARVEVGGEVTEAVPVRRGVLQGDPLSPLLFNLSINFLLDQLNGFELKNALGVNVNNVLAVSAFAFADDLVIVGKNRAALALLVRIAIDGLDSIGLVVNAKQSTVMDVIYESGERVVDGRELDIGGSVTMPALTKEETVVYLGVKYRFSLGFDLKQELEEFGAKLQKLFAFNCLRLPSNAPTGFLFASRASGGLAMPKPTEEYVIQQINSAVLLNNSTDEYVKEFRKPSQEIDRIVANLDIKVEVTERDMVEP</sequence>
<dbReference type="InterPro" id="IPR043502">
    <property type="entry name" value="DNA/RNA_pol_sf"/>
</dbReference>
<evidence type="ECO:0000313" key="3">
    <source>
        <dbReference type="Proteomes" id="UP000186922"/>
    </source>
</evidence>
<dbReference type="AlphaFoldDB" id="A0A1D1VIC1"/>
<organism evidence="2 3">
    <name type="scientific">Ramazzottius varieornatus</name>
    <name type="common">Water bear</name>
    <name type="synonym">Tardigrade</name>
    <dbReference type="NCBI Taxonomy" id="947166"/>
    <lineage>
        <taxon>Eukaryota</taxon>
        <taxon>Metazoa</taxon>
        <taxon>Ecdysozoa</taxon>
        <taxon>Tardigrada</taxon>
        <taxon>Eutardigrada</taxon>
        <taxon>Parachela</taxon>
        <taxon>Hypsibioidea</taxon>
        <taxon>Ramazzottiidae</taxon>
        <taxon>Ramazzottius</taxon>
    </lineage>
</organism>
<dbReference type="Proteomes" id="UP000186922">
    <property type="component" value="Unassembled WGS sequence"/>
</dbReference>
<name>A0A1D1VIC1_RAMVA</name>
<dbReference type="EMBL" id="BDGG01000005">
    <property type="protein sequence ID" value="GAU99517.1"/>
    <property type="molecule type" value="Genomic_DNA"/>
</dbReference>
<dbReference type="Pfam" id="PF00078">
    <property type="entry name" value="RVT_1"/>
    <property type="match status" value="1"/>
</dbReference>
<protein>
    <recommendedName>
        <fullName evidence="1">Reverse transcriptase domain-containing protein</fullName>
    </recommendedName>
</protein>